<name>A0ABR0NE07_GOSAR</name>
<comment type="caution">
    <text evidence="1">The sequence shown here is derived from an EMBL/GenBank/DDBJ whole genome shotgun (WGS) entry which is preliminary data.</text>
</comment>
<organism evidence="1 2">
    <name type="scientific">Gossypium arboreum</name>
    <name type="common">Tree cotton</name>
    <name type="synonym">Gossypium nanking</name>
    <dbReference type="NCBI Taxonomy" id="29729"/>
    <lineage>
        <taxon>Eukaryota</taxon>
        <taxon>Viridiplantae</taxon>
        <taxon>Streptophyta</taxon>
        <taxon>Embryophyta</taxon>
        <taxon>Tracheophyta</taxon>
        <taxon>Spermatophyta</taxon>
        <taxon>Magnoliopsida</taxon>
        <taxon>eudicotyledons</taxon>
        <taxon>Gunneridae</taxon>
        <taxon>Pentapetalae</taxon>
        <taxon>rosids</taxon>
        <taxon>malvids</taxon>
        <taxon>Malvales</taxon>
        <taxon>Malvaceae</taxon>
        <taxon>Malvoideae</taxon>
        <taxon>Gossypium</taxon>
    </lineage>
</organism>
<reference evidence="1 2" key="1">
    <citation type="submission" date="2023-03" db="EMBL/GenBank/DDBJ databases">
        <title>WGS of Gossypium arboreum.</title>
        <authorList>
            <person name="Yu D."/>
        </authorList>
    </citation>
    <scope>NUCLEOTIDE SEQUENCE [LARGE SCALE GENOMIC DNA]</scope>
    <source>
        <tissue evidence="1">Leaf</tissue>
    </source>
</reference>
<evidence type="ECO:0000313" key="1">
    <source>
        <dbReference type="EMBL" id="KAK5793243.1"/>
    </source>
</evidence>
<evidence type="ECO:0000313" key="2">
    <source>
        <dbReference type="Proteomes" id="UP001358586"/>
    </source>
</evidence>
<accession>A0ABR0NE07</accession>
<keyword evidence="2" id="KW-1185">Reference proteome</keyword>
<proteinExistence type="predicted"/>
<sequence>MFAKQASVWRSMGLVSEQDLAFFFRTTMTLTDDAVKCHTLFTAWSVWLHRKLFVWKGVANSHHVTGS</sequence>
<protein>
    <submittedName>
        <fullName evidence="1">Uncharacterized protein</fullName>
    </submittedName>
</protein>
<dbReference type="Proteomes" id="UP001358586">
    <property type="component" value="Chromosome 10"/>
</dbReference>
<dbReference type="EMBL" id="JARKNE010000010">
    <property type="protein sequence ID" value="KAK5793243.1"/>
    <property type="molecule type" value="Genomic_DNA"/>
</dbReference>
<gene>
    <name evidence="1" type="ORF">PVK06_034383</name>
</gene>